<comment type="caution">
    <text evidence="2">The sequence shown here is derived from an EMBL/GenBank/DDBJ whole genome shotgun (WGS) entry which is preliminary data.</text>
</comment>
<proteinExistence type="predicted"/>
<keyword evidence="1" id="KW-0472">Membrane</keyword>
<accession>A0A9D3WUD8</accession>
<reference evidence="2" key="1">
    <citation type="submission" date="2021-09" db="EMBL/GenBank/DDBJ databases">
        <title>The genome of Mauremys mutica provides insights into the evolution of semi-aquatic lifestyle.</title>
        <authorList>
            <person name="Gong S."/>
            <person name="Gao Y."/>
        </authorList>
    </citation>
    <scope>NUCLEOTIDE SEQUENCE</scope>
    <source>
        <strain evidence="2">MM-2020</strain>
        <tissue evidence="2">Muscle</tissue>
    </source>
</reference>
<gene>
    <name evidence="2" type="ORF">KIL84_003745</name>
</gene>
<organism evidence="2 3">
    <name type="scientific">Mauremys mutica</name>
    <name type="common">yellowpond turtle</name>
    <dbReference type="NCBI Taxonomy" id="74926"/>
    <lineage>
        <taxon>Eukaryota</taxon>
        <taxon>Metazoa</taxon>
        <taxon>Chordata</taxon>
        <taxon>Craniata</taxon>
        <taxon>Vertebrata</taxon>
        <taxon>Euteleostomi</taxon>
        <taxon>Archelosauria</taxon>
        <taxon>Testudinata</taxon>
        <taxon>Testudines</taxon>
        <taxon>Cryptodira</taxon>
        <taxon>Durocryptodira</taxon>
        <taxon>Testudinoidea</taxon>
        <taxon>Geoemydidae</taxon>
        <taxon>Geoemydinae</taxon>
        <taxon>Mauremys</taxon>
    </lineage>
</organism>
<dbReference type="EMBL" id="JAHDVG010000486">
    <property type="protein sequence ID" value="KAH1168262.1"/>
    <property type="molecule type" value="Genomic_DNA"/>
</dbReference>
<sequence length="211" mass="23625">MFVSERTQTLLRILKSYCSLLNSTRNRSIQNNEHYYTIPSLRFLTLYNIFWVGVRSSGSVQNLSAAPHCLISEPWILSLLNELALTLGYQLNWVPVTRHRWVLLGSAPAAPTNQPEISALVKSSVLFIYRILSHHLLATNSFSITASGTASSCSQQKRAPPLTLILWLLPFLLLWLLSCLPLYSPWIMRLSAVQCLPISPGLTQPAPIPLS</sequence>
<evidence type="ECO:0000256" key="1">
    <source>
        <dbReference type="SAM" id="Phobius"/>
    </source>
</evidence>
<keyword evidence="3" id="KW-1185">Reference proteome</keyword>
<keyword evidence="1" id="KW-0812">Transmembrane</keyword>
<evidence type="ECO:0000313" key="3">
    <source>
        <dbReference type="Proteomes" id="UP000827986"/>
    </source>
</evidence>
<dbReference type="AlphaFoldDB" id="A0A9D3WUD8"/>
<feature type="transmembrane region" description="Helical" evidence="1">
    <location>
        <begin position="164"/>
        <end position="183"/>
    </location>
</feature>
<dbReference type="Proteomes" id="UP000827986">
    <property type="component" value="Unassembled WGS sequence"/>
</dbReference>
<keyword evidence="1" id="KW-1133">Transmembrane helix</keyword>
<name>A0A9D3WUD8_9SAUR</name>
<evidence type="ECO:0000313" key="2">
    <source>
        <dbReference type="EMBL" id="KAH1168262.1"/>
    </source>
</evidence>
<protein>
    <submittedName>
        <fullName evidence="2">Uncharacterized protein</fullName>
    </submittedName>
</protein>